<evidence type="ECO:0008006" key="3">
    <source>
        <dbReference type="Google" id="ProtNLM"/>
    </source>
</evidence>
<dbReference type="RefSeq" id="WP_090646551.1">
    <property type="nucleotide sequence ID" value="NZ_CBCRYE010000004.1"/>
</dbReference>
<evidence type="ECO:0000313" key="2">
    <source>
        <dbReference type="Proteomes" id="UP000199150"/>
    </source>
</evidence>
<dbReference type="AlphaFoldDB" id="A0A1G4RD15"/>
<dbReference type="Proteomes" id="UP000199150">
    <property type="component" value="Unassembled WGS sequence"/>
</dbReference>
<dbReference type="SUPFAM" id="SSF48452">
    <property type="entry name" value="TPR-like"/>
    <property type="match status" value="1"/>
</dbReference>
<reference evidence="2" key="1">
    <citation type="submission" date="2016-10" db="EMBL/GenBank/DDBJ databases">
        <authorList>
            <person name="Varghese N."/>
            <person name="Submissions S."/>
        </authorList>
    </citation>
    <scope>NUCLEOTIDE SEQUENCE [LARGE SCALE GENOMIC DNA]</scope>
    <source>
        <strain evidence="2">CGMCC 1.3431</strain>
    </source>
</reference>
<name>A0A1G4RD15_9CAUL</name>
<evidence type="ECO:0000313" key="1">
    <source>
        <dbReference type="EMBL" id="SCW54139.1"/>
    </source>
</evidence>
<keyword evidence="2" id="KW-1185">Reference proteome</keyword>
<protein>
    <recommendedName>
        <fullName evidence="3">Tetratricopeptide repeat-containing protein</fullName>
    </recommendedName>
</protein>
<accession>A0A1G4RD15</accession>
<dbReference type="EMBL" id="FMTS01000002">
    <property type="protein sequence ID" value="SCW54139.1"/>
    <property type="molecule type" value="Genomic_DNA"/>
</dbReference>
<dbReference type="Gene3D" id="1.25.40.10">
    <property type="entry name" value="Tetratricopeptide repeat domain"/>
    <property type="match status" value="1"/>
</dbReference>
<proteinExistence type="predicted"/>
<sequence>MFEFGRELRRIFRNHGRIDSDPSLYELMNLQLLITQGRQLDIEGGRVSTKNRFAPYLEAAQVWREYGRRTGDPVALRRAASAAENAGKEAKTAAEAAIAALEQAQTCILSSDLYETHDLLNSAEELLAGGRAAIQDDEAIRARFNRVEAQLAARLAVKQGVGEDLELALLAMSHIDRAVERADKRVQQTHAAADKIEAAQARYERADLLTLVGLDRCDPALMAAVIKDFEALQARFDPAYEPVTWSRVNLRLGLAMVWKGEIEGNPGIISEGISLLSAEEEPVDFEHSPLDWVAHKQALAMGLQALAELTLNQQIYEKAMQVYNLALKRPLQKGLSLRGQLINNRAACLAKHAELKGDLQSLDQAEADFKAELRACKPEHDPVGWAILQTNLARLYVARGDITGFMMERAEAAYALEAALEIFDEQHLKSLSKGAQAQLDRVREQA</sequence>
<dbReference type="OrthoDB" id="7169324at2"/>
<gene>
    <name evidence="1" type="ORF">SAMN02927928_1752</name>
</gene>
<dbReference type="InterPro" id="IPR011990">
    <property type="entry name" value="TPR-like_helical_dom_sf"/>
</dbReference>
<dbReference type="STRING" id="260084.SAMN02927928_1752"/>
<organism evidence="1 2">
    <name type="scientific">Asticcacaulis taihuensis</name>
    <dbReference type="NCBI Taxonomy" id="260084"/>
    <lineage>
        <taxon>Bacteria</taxon>
        <taxon>Pseudomonadati</taxon>
        <taxon>Pseudomonadota</taxon>
        <taxon>Alphaproteobacteria</taxon>
        <taxon>Caulobacterales</taxon>
        <taxon>Caulobacteraceae</taxon>
        <taxon>Asticcacaulis</taxon>
    </lineage>
</organism>